<feature type="domain" description="Clp R" evidence="11">
    <location>
        <begin position="1"/>
        <end position="167"/>
    </location>
</feature>
<name>A0A1G2HH96_9BACT</name>
<dbReference type="GO" id="GO:0005737">
    <property type="term" value="C:cytoplasm"/>
    <property type="evidence" value="ECO:0007669"/>
    <property type="project" value="UniProtKB-SubCell"/>
</dbReference>
<dbReference type="GO" id="GO:0034605">
    <property type="term" value="P:cellular response to heat"/>
    <property type="evidence" value="ECO:0007669"/>
    <property type="project" value="TreeGrafter"/>
</dbReference>
<organism evidence="12 13">
    <name type="scientific">Candidatus Spechtbacteria bacterium RIFCSPLOWO2_02_FULL_38_8</name>
    <dbReference type="NCBI Taxonomy" id="1802164"/>
    <lineage>
        <taxon>Bacteria</taxon>
        <taxon>Candidatus Spechtiibacteriota</taxon>
    </lineage>
</organism>
<dbReference type="InterPro" id="IPR003593">
    <property type="entry name" value="AAA+_ATPase"/>
</dbReference>
<evidence type="ECO:0000256" key="7">
    <source>
        <dbReference type="ARBA" id="ARBA00026057"/>
    </source>
</evidence>
<comment type="function">
    <text evidence="10">Part of a stress-induced multi-chaperone system, it is involved in the recovery of the cell from heat-induced damage, in cooperation with DnaK, DnaJ and GrpE.</text>
</comment>
<dbReference type="FunFam" id="3.40.50.300:FF:000120">
    <property type="entry name" value="ATP-dependent chaperone ClpB"/>
    <property type="match status" value="1"/>
</dbReference>
<dbReference type="InterPro" id="IPR050130">
    <property type="entry name" value="ClpA_ClpB"/>
</dbReference>
<comment type="subunit">
    <text evidence="7">Homohexamer. The oligomerization is ATP-dependent.</text>
</comment>
<dbReference type="InterPro" id="IPR018368">
    <property type="entry name" value="ClpA/B_CS1"/>
</dbReference>
<evidence type="ECO:0000256" key="4">
    <source>
        <dbReference type="ARBA" id="ARBA00022840"/>
    </source>
</evidence>
<comment type="caution">
    <text evidence="12">The sequence shown here is derived from an EMBL/GenBank/DDBJ whole genome shotgun (WGS) entry which is preliminary data.</text>
</comment>
<dbReference type="SUPFAM" id="SSF52540">
    <property type="entry name" value="P-loop containing nucleoside triphosphate hydrolases"/>
    <property type="match status" value="2"/>
</dbReference>
<evidence type="ECO:0000256" key="2">
    <source>
        <dbReference type="ARBA" id="ARBA00022737"/>
    </source>
</evidence>
<dbReference type="InterPro" id="IPR041546">
    <property type="entry name" value="ClpA/ClpB_AAA_lid"/>
</dbReference>
<keyword evidence="3 9" id="KW-0547">Nucleotide-binding</keyword>
<dbReference type="InterPro" id="IPR028299">
    <property type="entry name" value="ClpA/B_CS2"/>
</dbReference>
<dbReference type="PANTHER" id="PTHR11638:SF18">
    <property type="entry name" value="HEAT SHOCK PROTEIN 104"/>
    <property type="match status" value="1"/>
</dbReference>
<keyword evidence="6 9" id="KW-0143">Chaperone</keyword>
<dbReference type="SMART" id="SM00382">
    <property type="entry name" value="AAA"/>
    <property type="match status" value="2"/>
</dbReference>
<evidence type="ECO:0000313" key="12">
    <source>
        <dbReference type="EMBL" id="OGZ61833.1"/>
    </source>
</evidence>
<dbReference type="SMART" id="SM01086">
    <property type="entry name" value="ClpB_D2-small"/>
    <property type="match status" value="1"/>
</dbReference>
<dbReference type="InterPro" id="IPR017730">
    <property type="entry name" value="Chaperonin_ClpB"/>
</dbReference>
<evidence type="ECO:0000313" key="13">
    <source>
        <dbReference type="Proteomes" id="UP000178509"/>
    </source>
</evidence>
<dbReference type="Pfam" id="PF17871">
    <property type="entry name" value="AAA_lid_9"/>
    <property type="match status" value="1"/>
</dbReference>
<dbReference type="NCBIfam" id="TIGR03346">
    <property type="entry name" value="chaperone_ClpB"/>
    <property type="match status" value="1"/>
</dbReference>
<dbReference type="InterPro" id="IPR001270">
    <property type="entry name" value="ClpA/B"/>
</dbReference>
<dbReference type="Pfam" id="PF02861">
    <property type="entry name" value="Clp_N"/>
    <property type="match status" value="1"/>
</dbReference>
<dbReference type="GO" id="GO:0005524">
    <property type="term" value="F:ATP binding"/>
    <property type="evidence" value="ECO:0007669"/>
    <property type="project" value="UniProtKB-UniRule"/>
</dbReference>
<dbReference type="SUPFAM" id="SSF81923">
    <property type="entry name" value="Double Clp-N motif"/>
    <property type="match status" value="1"/>
</dbReference>
<evidence type="ECO:0000256" key="9">
    <source>
        <dbReference type="RuleBase" id="RU004432"/>
    </source>
</evidence>
<dbReference type="Gene3D" id="1.10.1780.10">
    <property type="entry name" value="Clp, N-terminal domain"/>
    <property type="match status" value="1"/>
</dbReference>
<dbReference type="Gene3D" id="1.10.8.60">
    <property type="match status" value="1"/>
</dbReference>
<dbReference type="InterPro" id="IPR036628">
    <property type="entry name" value="Clp_N_dom_sf"/>
</dbReference>
<dbReference type="GO" id="GO:0042026">
    <property type="term" value="P:protein refolding"/>
    <property type="evidence" value="ECO:0007669"/>
    <property type="project" value="UniProtKB-UniRule"/>
</dbReference>
<dbReference type="InterPro" id="IPR027417">
    <property type="entry name" value="P-loop_NTPase"/>
</dbReference>
<gene>
    <name evidence="10" type="primary">clpB</name>
    <name evidence="12" type="ORF">A3H51_00325</name>
</gene>
<dbReference type="CDD" id="cd19499">
    <property type="entry name" value="RecA-like_ClpB_Hsp104-like"/>
    <property type="match status" value="1"/>
</dbReference>
<evidence type="ECO:0000256" key="10">
    <source>
        <dbReference type="RuleBase" id="RU362034"/>
    </source>
</evidence>
<dbReference type="FunFam" id="3.40.50.300:FF:000010">
    <property type="entry name" value="Chaperone clpB 1, putative"/>
    <property type="match status" value="1"/>
</dbReference>
<comment type="similarity">
    <text evidence="1 9">Belongs to the ClpA/ClpB family.</text>
</comment>
<keyword evidence="10" id="KW-0963">Cytoplasm</keyword>
<sequence>MNNFTQYAQEALQKAQEISQTKSHQQVSDLHLLAALLGQDGSIVRTLLDKFGIDLDDIQTSVDHELNKLPRIINPMGPAVGTLPFGQLYVTQELAKILARSREEAKKLSDEYISVEHMFLAMVDSPTKAQMLLEEANMIAGAQVGESKAKELNYDNVLSALSELRGGVRITDPNPEDKFQALEKYARNLTELARNEKLDPIIGREDEIRRVMQVLSRRTKNNPVLIGEAGVGKTAIVEGLAQRVVAGDVPESLKNKELLSLDIGAIVAGTKYRGEFEDRLKALLKEIQKAAGSIVLFIDELHTIVGAGAAEGSIDAANLLKPALARGELHAIGATTTKEYQKYIEKDPALERRFQPIFVAEPSVEDAISILRGIKDKYEVHHGIKITDAALVSAVKLSQRYLPGRFLPDKAVDLMDEAASALRLTIESQPENLDKLQREVRQLEVEKQALKKETDKHSREHLKKINKELADAKERARALERKWLNEKEVISSIHELKKDIDEKKQEAEIAERSGDLEKVAEIRYSTIPKKEDELKREEKELARLQKDERIMREEIVEQDIADIISRWTGIPANRMLQEEVERLANMEHELSKRVVGQAEAIEAVSNAIRRNRTGVSDTARPIGSFVFLGPTGVGKTELARALAEFMFDDEQAIVRLDMSEYMERHSVSRMIGSPPGYIGYEEGGQLTEKIKTRPYSVVLFDEVEKAHPEVFNALLQILDDGHLTDSKGRKVDFKNTVIIMTSNIGSGYIREMGPLGFEADVKKEEEHQEKEMRERIEKELRNNFKPEFLNRLDETIIFHPLNKEILAKIVEIQLRRTKHQLADRDIKLRIGKSVKEFIAELGYDPNFGARPLKRAIQKYILDPLAKKLIEKGINGAATVSLTVKGKDKLSIKIIE</sequence>
<evidence type="ECO:0000256" key="8">
    <source>
        <dbReference type="PROSITE-ProRule" id="PRU01251"/>
    </source>
</evidence>
<reference evidence="12 13" key="1">
    <citation type="journal article" date="2016" name="Nat. Commun.">
        <title>Thousands of microbial genomes shed light on interconnected biogeochemical processes in an aquifer system.</title>
        <authorList>
            <person name="Anantharaman K."/>
            <person name="Brown C.T."/>
            <person name="Hug L.A."/>
            <person name="Sharon I."/>
            <person name="Castelle C.J."/>
            <person name="Probst A.J."/>
            <person name="Thomas B.C."/>
            <person name="Singh A."/>
            <person name="Wilkins M.J."/>
            <person name="Karaoz U."/>
            <person name="Brodie E.L."/>
            <person name="Williams K.H."/>
            <person name="Hubbard S.S."/>
            <person name="Banfield J.F."/>
        </authorList>
    </citation>
    <scope>NUCLEOTIDE SEQUENCE [LARGE SCALE GENOMIC DNA]</scope>
</reference>
<evidence type="ECO:0000256" key="6">
    <source>
        <dbReference type="ARBA" id="ARBA00023186"/>
    </source>
</evidence>
<evidence type="ECO:0000259" key="11">
    <source>
        <dbReference type="PROSITE" id="PS51903"/>
    </source>
</evidence>
<dbReference type="InterPro" id="IPR004176">
    <property type="entry name" value="Clp_R_N"/>
</dbReference>
<dbReference type="FunFam" id="3.40.50.300:FF:000025">
    <property type="entry name" value="ATP-dependent Clp protease subunit"/>
    <property type="match status" value="1"/>
</dbReference>
<feature type="coiled-coil region" evidence="10">
    <location>
        <begin position="426"/>
        <end position="593"/>
    </location>
</feature>
<dbReference type="Gene3D" id="3.40.50.300">
    <property type="entry name" value="P-loop containing nucleotide triphosphate hydrolases"/>
    <property type="match status" value="3"/>
</dbReference>
<dbReference type="STRING" id="1802164.A3H51_00325"/>
<dbReference type="PROSITE" id="PS51903">
    <property type="entry name" value="CLP_R"/>
    <property type="match status" value="1"/>
</dbReference>
<dbReference type="Pfam" id="PF10431">
    <property type="entry name" value="ClpB_D2-small"/>
    <property type="match status" value="1"/>
</dbReference>
<dbReference type="InterPro" id="IPR003959">
    <property type="entry name" value="ATPase_AAA_core"/>
</dbReference>
<keyword evidence="2 8" id="KW-0677">Repeat</keyword>
<evidence type="ECO:0000256" key="5">
    <source>
        <dbReference type="ARBA" id="ARBA00023054"/>
    </source>
</evidence>
<dbReference type="PRINTS" id="PR00300">
    <property type="entry name" value="CLPPROTEASEA"/>
</dbReference>
<dbReference type="PANTHER" id="PTHR11638">
    <property type="entry name" value="ATP-DEPENDENT CLP PROTEASE"/>
    <property type="match status" value="1"/>
</dbReference>
<dbReference type="AlphaFoldDB" id="A0A1G2HH96"/>
<evidence type="ECO:0000256" key="1">
    <source>
        <dbReference type="ARBA" id="ARBA00008675"/>
    </source>
</evidence>
<dbReference type="InterPro" id="IPR019489">
    <property type="entry name" value="Clp_ATPase_C"/>
</dbReference>
<comment type="subunit">
    <text evidence="10">Homohexamer; The oligomerization is ATP-dependent.</text>
</comment>
<dbReference type="EMBL" id="MHOJ01000035">
    <property type="protein sequence ID" value="OGZ61833.1"/>
    <property type="molecule type" value="Genomic_DNA"/>
</dbReference>
<dbReference type="Proteomes" id="UP000178509">
    <property type="component" value="Unassembled WGS sequence"/>
</dbReference>
<dbReference type="PROSITE" id="PS00870">
    <property type="entry name" value="CLPAB_1"/>
    <property type="match status" value="1"/>
</dbReference>
<dbReference type="Pfam" id="PF00004">
    <property type="entry name" value="AAA"/>
    <property type="match status" value="1"/>
</dbReference>
<keyword evidence="5 10" id="KW-0175">Coiled coil</keyword>
<dbReference type="GO" id="GO:0016887">
    <property type="term" value="F:ATP hydrolysis activity"/>
    <property type="evidence" value="ECO:0007669"/>
    <property type="project" value="InterPro"/>
</dbReference>
<proteinExistence type="inferred from homology"/>
<keyword evidence="4 9" id="KW-0067">ATP-binding</keyword>
<keyword evidence="10" id="KW-0346">Stress response</keyword>
<comment type="subcellular location">
    <subcellularLocation>
        <location evidence="10">Cytoplasm</location>
    </subcellularLocation>
</comment>
<evidence type="ECO:0000256" key="3">
    <source>
        <dbReference type="ARBA" id="ARBA00022741"/>
    </source>
</evidence>
<dbReference type="CDD" id="cd00009">
    <property type="entry name" value="AAA"/>
    <property type="match status" value="1"/>
</dbReference>
<accession>A0A1G2HH96</accession>
<protein>
    <recommendedName>
        <fullName evidence="10">Chaperone protein ClpB</fullName>
    </recommendedName>
</protein>
<dbReference type="Pfam" id="PF07724">
    <property type="entry name" value="AAA_2"/>
    <property type="match status" value="1"/>
</dbReference>
<dbReference type="PROSITE" id="PS00871">
    <property type="entry name" value="CLPAB_2"/>
    <property type="match status" value="1"/>
</dbReference>